<evidence type="ECO:0000313" key="2">
    <source>
        <dbReference type="EMBL" id="PRP79268.1"/>
    </source>
</evidence>
<protein>
    <recommendedName>
        <fullName evidence="4">Fucose-specific lectin</fullName>
    </recommendedName>
</protein>
<dbReference type="PANTHER" id="PTHR14383:SF5">
    <property type="entry name" value="RUN DOMAIN-CONTAINING PROTEIN"/>
    <property type="match status" value="1"/>
</dbReference>
<evidence type="ECO:0000313" key="3">
    <source>
        <dbReference type="Proteomes" id="UP000241769"/>
    </source>
</evidence>
<feature type="region of interest" description="Disordered" evidence="1">
    <location>
        <begin position="806"/>
        <end position="838"/>
    </location>
</feature>
<name>A0A2P6N5Q7_9EUKA</name>
<dbReference type="Gene3D" id="2.120.10.70">
    <property type="entry name" value="Fucose-specific lectin"/>
    <property type="match status" value="2"/>
</dbReference>
<keyword evidence="3" id="KW-1185">Reference proteome</keyword>
<comment type="caution">
    <text evidence="2">The sequence shown here is derived from an EMBL/GenBank/DDBJ whole genome shotgun (WGS) entry which is preliminary data.</text>
</comment>
<accession>A0A2P6N5Q7</accession>
<sequence>MIRFTRLADSFELIRAHLRIPKFMEITNSIQDEPLKASSVRCCLEQGRNDELHIKARSTVHLNSSGRPNQTKTTMMALTSVRALATFVSTLTTAKTIVDSCAHYVYFTDTQGHIIERIWRRSGWICSDLMTLTSGPASISPPESYLHASGNIYVYYISKEDNHIYQLRKTAEGEDRRDSGRAQAGEEIWRIRDLSELAGITHLTPVGSLKGWCDVRSWSDHLCFTASDNHIYHLQKYRSYGSSWQYEDLSKEAFAAPCQLPFTSPSETAREEEEYTSCEEADEKSITIMDDEFFTIEDDHIDRSSELCRFVFRRIKHDGDDPFASPEFLRDVRDITESYYELAKRPKTRNEDMRSHLDRLRNLLKKSGMDQTHLVSDRIYADGNFFYLGQDASIHHLSYGSSVFSSPTKTGQDDSSVVTTNESVSVASRLMSKMTGTKWWGYTNVQQCMSNASVFNKCIPIGTPSYHSTYTAMHLFFVDYPQYHMHHLWWTWGENKWQHEDLTKKGYCSLVNPYAGILSYSSPLNTFVYYVDESTDNRIHELSMTGEGWRDVDITETLVRRQADFRVDDPHRIPPCQKLLSLCPAPISKQIYTVFIYFSAADGQLYSLENSTKMSGVMSPTKGDAEAKEATSSNGWKCLKLSAMKPATGSGMSSRLGDGLSVSTINKGFVDAMTTAVHSYGKATCKAIASWILPSKRVNPLYMQPEPEEKSKEEILAEQLEEENRRLRQAIESRDLLQAKVVEAEQRAERESKMVKEEMETRAEREMERLREELEKKREEEGQEIKLKLDEEYKRKLAEKIAEVQRRTEEGRRQREEELKEMERRVQMTEESRRQREEELKEAQRRVQVVTGGLNWDTYCQVNLKKAEERQKEEEEECVVCFDAPPQVVLPW</sequence>
<dbReference type="PANTHER" id="PTHR14383">
    <property type="entry name" value="SWAP-70 RECOMBINASE"/>
    <property type="match status" value="1"/>
</dbReference>
<evidence type="ECO:0000256" key="1">
    <source>
        <dbReference type="SAM" id="MobiDB-lite"/>
    </source>
</evidence>
<evidence type="ECO:0008006" key="4">
    <source>
        <dbReference type="Google" id="ProtNLM"/>
    </source>
</evidence>
<gene>
    <name evidence="2" type="ORF">PROFUN_14251</name>
</gene>
<organism evidence="2 3">
    <name type="scientific">Planoprotostelium fungivorum</name>
    <dbReference type="NCBI Taxonomy" id="1890364"/>
    <lineage>
        <taxon>Eukaryota</taxon>
        <taxon>Amoebozoa</taxon>
        <taxon>Evosea</taxon>
        <taxon>Variosea</taxon>
        <taxon>Cavosteliida</taxon>
        <taxon>Cavosteliaceae</taxon>
        <taxon>Planoprotostelium</taxon>
    </lineage>
</organism>
<proteinExistence type="predicted"/>
<dbReference type="EMBL" id="MDYQ01000190">
    <property type="protein sequence ID" value="PRP79268.1"/>
    <property type="molecule type" value="Genomic_DNA"/>
</dbReference>
<dbReference type="Proteomes" id="UP000241769">
    <property type="component" value="Unassembled WGS sequence"/>
</dbReference>
<reference evidence="2 3" key="1">
    <citation type="journal article" date="2018" name="Genome Biol. Evol.">
        <title>Multiple Roots of Fruiting Body Formation in Amoebozoa.</title>
        <authorList>
            <person name="Hillmann F."/>
            <person name="Forbes G."/>
            <person name="Novohradska S."/>
            <person name="Ferling I."/>
            <person name="Riege K."/>
            <person name="Groth M."/>
            <person name="Westermann M."/>
            <person name="Marz M."/>
            <person name="Spaller T."/>
            <person name="Winckler T."/>
            <person name="Schaap P."/>
            <person name="Glockner G."/>
        </authorList>
    </citation>
    <scope>NUCLEOTIDE SEQUENCE [LARGE SCALE GENOMIC DNA]</scope>
    <source>
        <strain evidence="2 3">Jena</strain>
    </source>
</reference>
<dbReference type="AlphaFoldDB" id="A0A2P6N5Q7"/>
<dbReference type="InParanoid" id="A0A2P6N5Q7"/>